<gene>
    <name evidence="3" type="ORF">Pla123a_46820</name>
</gene>
<dbReference type="AlphaFoldDB" id="A0A5C5XU89"/>
<comment type="caution">
    <text evidence="3">The sequence shown here is derived from an EMBL/GenBank/DDBJ whole genome shotgun (WGS) entry which is preliminary data.</text>
</comment>
<dbReference type="Proteomes" id="UP000318478">
    <property type="component" value="Unassembled WGS sequence"/>
</dbReference>
<feature type="domain" description="DUF447" evidence="1">
    <location>
        <begin position="21"/>
        <end position="127"/>
    </location>
</feature>
<dbReference type="Gene3D" id="1.20.58.290">
    <property type="entry name" value="Hypothetical membrane protein ta0354_69_121"/>
    <property type="match status" value="1"/>
</dbReference>
<evidence type="ECO:0000313" key="4">
    <source>
        <dbReference type="Proteomes" id="UP000318478"/>
    </source>
</evidence>
<name>A0A5C5XU89_9BACT</name>
<dbReference type="SUPFAM" id="SSF50475">
    <property type="entry name" value="FMN-binding split barrel"/>
    <property type="match status" value="1"/>
</dbReference>
<dbReference type="InterPro" id="IPR012349">
    <property type="entry name" value="Split_barrel_FMN-bd"/>
</dbReference>
<evidence type="ECO:0000259" key="1">
    <source>
        <dbReference type="Pfam" id="PF04289"/>
    </source>
</evidence>
<feature type="domain" description="DUF447" evidence="2">
    <location>
        <begin position="145"/>
        <end position="193"/>
    </location>
</feature>
<dbReference type="OrthoDB" id="2112021at2"/>
<evidence type="ECO:0000313" key="3">
    <source>
        <dbReference type="EMBL" id="TWT66288.1"/>
    </source>
</evidence>
<dbReference type="Pfam" id="PF20766">
    <property type="entry name" value="DUF447_C"/>
    <property type="match status" value="1"/>
</dbReference>
<accession>A0A5C5XU89</accession>
<evidence type="ECO:0008006" key="5">
    <source>
        <dbReference type="Google" id="ProtNLM"/>
    </source>
</evidence>
<evidence type="ECO:0000259" key="2">
    <source>
        <dbReference type="Pfam" id="PF20766"/>
    </source>
</evidence>
<keyword evidence="4" id="KW-1185">Reference proteome</keyword>
<reference evidence="3 4" key="1">
    <citation type="submission" date="2019-02" db="EMBL/GenBank/DDBJ databases">
        <title>Deep-cultivation of Planctomycetes and their phenomic and genomic characterization uncovers novel biology.</title>
        <authorList>
            <person name="Wiegand S."/>
            <person name="Jogler M."/>
            <person name="Boedeker C."/>
            <person name="Pinto D."/>
            <person name="Vollmers J."/>
            <person name="Rivas-Marin E."/>
            <person name="Kohn T."/>
            <person name="Peeters S.H."/>
            <person name="Heuer A."/>
            <person name="Rast P."/>
            <person name="Oberbeckmann S."/>
            <person name="Bunk B."/>
            <person name="Jeske O."/>
            <person name="Meyerdierks A."/>
            <person name="Storesund J.E."/>
            <person name="Kallscheuer N."/>
            <person name="Luecker S."/>
            <person name="Lage O.M."/>
            <person name="Pohl T."/>
            <person name="Merkel B.J."/>
            <person name="Hornburger P."/>
            <person name="Mueller R.-W."/>
            <person name="Bruemmer F."/>
            <person name="Labrenz M."/>
            <person name="Spormann A.M."/>
            <person name="Op Den Camp H."/>
            <person name="Overmann J."/>
            <person name="Amann R."/>
            <person name="Jetten M.S.M."/>
            <person name="Mascher T."/>
            <person name="Medema M.H."/>
            <person name="Devos D.P."/>
            <person name="Kaster A.-K."/>
            <person name="Ovreas L."/>
            <person name="Rohde M."/>
            <person name="Galperin M.Y."/>
            <person name="Jogler C."/>
        </authorList>
    </citation>
    <scope>NUCLEOTIDE SEQUENCE [LARGE SCALE GENOMIC DNA]</scope>
    <source>
        <strain evidence="3 4">Pla123a</strain>
    </source>
</reference>
<dbReference type="Gene3D" id="2.30.110.10">
    <property type="entry name" value="Electron Transport, Fmn-binding Protein, Chain A"/>
    <property type="match status" value="1"/>
</dbReference>
<dbReference type="InterPro" id="IPR007386">
    <property type="entry name" value="DUF447_N"/>
</dbReference>
<dbReference type="RefSeq" id="WP_146591490.1">
    <property type="nucleotide sequence ID" value="NZ_SJPO01000016.1"/>
</dbReference>
<sequence>MPPWPTDTDDAPSLPDGLLLECLVTTLDQDGAVHLAPMGPIVDARFERLLLRPYAPSRTLENLEWTGCGVLHITDDAALLARCAIGVLQAPPATHPTPDGRGAVLADACRWRQFEVEAFDAAPQPARVVGRLTSGATLRDFVGFNRAKHALIEAAILATRLDFLPHDEVLPQFTALESPVIKTGSHYELAAFREVQDFVNRRISGASS</sequence>
<dbReference type="Pfam" id="PF04289">
    <property type="entry name" value="DUF447_N"/>
    <property type="match status" value="1"/>
</dbReference>
<organism evidence="3 4">
    <name type="scientific">Posidoniimonas polymericola</name>
    <dbReference type="NCBI Taxonomy" id="2528002"/>
    <lineage>
        <taxon>Bacteria</taxon>
        <taxon>Pseudomonadati</taxon>
        <taxon>Planctomycetota</taxon>
        <taxon>Planctomycetia</taxon>
        <taxon>Pirellulales</taxon>
        <taxon>Lacipirellulaceae</taxon>
        <taxon>Posidoniimonas</taxon>
    </lineage>
</organism>
<dbReference type="InterPro" id="IPR049288">
    <property type="entry name" value="DUF447_C"/>
</dbReference>
<dbReference type="EMBL" id="SJPO01000016">
    <property type="protein sequence ID" value="TWT66288.1"/>
    <property type="molecule type" value="Genomic_DNA"/>
</dbReference>
<protein>
    <recommendedName>
        <fullName evidence="5">DUF447 family protein</fullName>
    </recommendedName>
</protein>
<proteinExistence type="predicted"/>